<dbReference type="Gene3D" id="1.20.120.450">
    <property type="entry name" value="dinb family like domain"/>
    <property type="match status" value="1"/>
</dbReference>
<evidence type="ECO:0000313" key="2">
    <source>
        <dbReference type="EMBL" id="GLC24089.1"/>
    </source>
</evidence>
<keyword evidence="3" id="KW-1185">Reference proteome</keyword>
<dbReference type="EMBL" id="BRXS01000001">
    <property type="protein sequence ID" value="GLC24089.1"/>
    <property type="molecule type" value="Genomic_DNA"/>
</dbReference>
<evidence type="ECO:0000313" key="3">
    <source>
        <dbReference type="Proteomes" id="UP001161325"/>
    </source>
</evidence>
<dbReference type="SUPFAM" id="SSF109854">
    <property type="entry name" value="DinB/YfiT-like putative metalloenzymes"/>
    <property type="match status" value="1"/>
</dbReference>
<organism evidence="2 3">
    <name type="scientific">Roseisolibacter agri</name>
    <dbReference type="NCBI Taxonomy" id="2014610"/>
    <lineage>
        <taxon>Bacteria</taxon>
        <taxon>Pseudomonadati</taxon>
        <taxon>Gemmatimonadota</taxon>
        <taxon>Gemmatimonadia</taxon>
        <taxon>Gemmatimonadales</taxon>
        <taxon>Gemmatimonadaceae</taxon>
        <taxon>Roseisolibacter</taxon>
    </lineage>
</organism>
<accession>A0AA37VDR7</accession>
<protein>
    <recommendedName>
        <fullName evidence="1">DinB-like domain-containing protein</fullName>
    </recommendedName>
</protein>
<proteinExistence type="predicted"/>
<feature type="domain" description="DinB-like" evidence="1">
    <location>
        <begin position="38"/>
        <end position="172"/>
    </location>
</feature>
<sequence>MTALSPSTLTTRPGADEFAPYYARYIDQVPDGDVLEMLEGQLAETVALMDRFGEAGSLHRYAEGKWSVKDVLGHLADAERVFCYRAMAAARGETGSLPAFDENAWVANANFDARSLASLLGEMTAVRRATLALFRSMTEAELARRVVANNVPVSARALVWIVAGHERHHQGILRERYF</sequence>
<dbReference type="AlphaFoldDB" id="A0AA37VDR7"/>
<gene>
    <name evidence="2" type="ORF">rosag_06020</name>
</gene>
<dbReference type="Pfam" id="PF12867">
    <property type="entry name" value="DinB_2"/>
    <property type="match status" value="1"/>
</dbReference>
<comment type="caution">
    <text evidence="2">The sequence shown here is derived from an EMBL/GenBank/DDBJ whole genome shotgun (WGS) entry which is preliminary data.</text>
</comment>
<dbReference type="Proteomes" id="UP001161325">
    <property type="component" value="Unassembled WGS sequence"/>
</dbReference>
<name>A0AA37VDR7_9BACT</name>
<dbReference type="InterPro" id="IPR024775">
    <property type="entry name" value="DinB-like"/>
</dbReference>
<reference evidence="2" key="1">
    <citation type="submission" date="2022-08" db="EMBL/GenBank/DDBJ databases">
        <title>Draft genome sequencing of Roseisolibacter agri AW1220.</title>
        <authorList>
            <person name="Tobiishi Y."/>
            <person name="Tonouchi A."/>
        </authorList>
    </citation>
    <scope>NUCLEOTIDE SEQUENCE</scope>
    <source>
        <strain evidence="2">AW1220</strain>
    </source>
</reference>
<dbReference type="InterPro" id="IPR034660">
    <property type="entry name" value="DinB/YfiT-like"/>
</dbReference>
<dbReference type="RefSeq" id="WP_284348535.1">
    <property type="nucleotide sequence ID" value="NZ_BRXS01000001.1"/>
</dbReference>
<evidence type="ECO:0000259" key="1">
    <source>
        <dbReference type="Pfam" id="PF12867"/>
    </source>
</evidence>